<protein>
    <submittedName>
        <fullName evidence="2">GNAT family N-acetyltransferase</fullName>
    </submittedName>
</protein>
<organism evidence="2 3">
    <name type="scientific">Sulfobacillus harzensis</name>
    <dbReference type="NCBI Taxonomy" id="2729629"/>
    <lineage>
        <taxon>Bacteria</taxon>
        <taxon>Bacillati</taxon>
        <taxon>Bacillota</taxon>
        <taxon>Clostridia</taxon>
        <taxon>Eubacteriales</taxon>
        <taxon>Clostridiales Family XVII. Incertae Sedis</taxon>
        <taxon>Sulfobacillus</taxon>
    </lineage>
</organism>
<dbReference type="SUPFAM" id="SSF55729">
    <property type="entry name" value="Acyl-CoA N-acyltransferases (Nat)"/>
    <property type="match status" value="1"/>
</dbReference>
<dbReference type="PROSITE" id="PS51186">
    <property type="entry name" value="GNAT"/>
    <property type="match status" value="1"/>
</dbReference>
<dbReference type="GO" id="GO:0005737">
    <property type="term" value="C:cytoplasm"/>
    <property type="evidence" value="ECO:0007669"/>
    <property type="project" value="TreeGrafter"/>
</dbReference>
<evidence type="ECO:0000313" key="3">
    <source>
        <dbReference type="Proteomes" id="UP000533476"/>
    </source>
</evidence>
<dbReference type="Proteomes" id="UP000533476">
    <property type="component" value="Unassembled WGS sequence"/>
</dbReference>
<reference evidence="2 3" key="1">
    <citation type="submission" date="2020-04" db="EMBL/GenBank/DDBJ databases">
        <authorList>
            <person name="Zhang R."/>
            <person name="Schippers A."/>
        </authorList>
    </citation>
    <scope>NUCLEOTIDE SEQUENCE [LARGE SCALE GENOMIC DNA]</scope>
    <source>
        <strain evidence="2 3">DSM 109850</strain>
    </source>
</reference>
<accession>A0A7Y0L8L6</accession>
<keyword evidence="2" id="KW-0808">Transferase</keyword>
<dbReference type="InterPro" id="IPR051908">
    <property type="entry name" value="Ribosomal_N-acetyltransferase"/>
</dbReference>
<proteinExistence type="predicted"/>
<gene>
    <name evidence="2" type="ORF">HIJ39_22980</name>
</gene>
<name>A0A7Y0L8L6_9FIRM</name>
<dbReference type="EMBL" id="JABBVZ010000275">
    <property type="protein sequence ID" value="NMP25161.1"/>
    <property type="molecule type" value="Genomic_DNA"/>
</dbReference>
<evidence type="ECO:0000259" key="1">
    <source>
        <dbReference type="PROSITE" id="PS51186"/>
    </source>
</evidence>
<dbReference type="Pfam" id="PF13302">
    <property type="entry name" value="Acetyltransf_3"/>
    <property type="match status" value="1"/>
</dbReference>
<dbReference type="InterPro" id="IPR000182">
    <property type="entry name" value="GNAT_dom"/>
</dbReference>
<dbReference type="GO" id="GO:0008999">
    <property type="term" value="F:protein-N-terminal-alanine acetyltransferase activity"/>
    <property type="evidence" value="ECO:0007669"/>
    <property type="project" value="TreeGrafter"/>
</dbReference>
<dbReference type="AlphaFoldDB" id="A0A7Y0L8L6"/>
<feature type="domain" description="N-acetyltransferase" evidence="1">
    <location>
        <begin position="1"/>
        <end position="122"/>
    </location>
</feature>
<keyword evidence="3" id="KW-1185">Reference proteome</keyword>
<evidence type="ECO:0000313" key="2">
    <source>
        <dbReference type="EMBL" id="NMP25161.1"/>
    </source>
</evidence>
<dbReference type="PANTHER" id="PTHR43441:SF11">
    <property type="entry name" value="RIBOSOMAL-PROTEIN-SERINE ACETYLTRANSFERASE"/>
    <property type="match status" value="1"/>
</dbReference>
<dbReference type="PANTHER" id="PTHR43441">
    <property type="entry name" value="RIBOSOMAL-PROTEIN-SERINE ACETYLTRANSFERASE"/>
    <property type="match status" value="1"/>
</dbReference>
<sequence>MAHTMATRRRTFILGIHHRATGRIIGGARITVQKPEHRLADIGYVLHRQFWNHGLGTEAARLLVQFGFESLHLHRIEATCDPANIGSRRVLEKAGFHLEGHLREHLWVRGRWRDSLIFAVLE</sequence>
<dbReference type="GO" id="GO:1990189">
    <property type="term" value="F:protein N-terminal-serine acetyltransferase activity"/>
    <property type="evidence" value="ECO:0007669"/>
    <property type="project" value="TreeGrafter"/>
</dbReference>
<comment type="caution">
    <text evidence="2">The sequence shown here is derived from an EMBL/GenBank/DDBJ whole genome shotgun (WGS) entry which is preliminary data.</text>
</comment>
<dbReference type="InterPro" id="IPR016181">
    <property type="entry name" value="Acyl_CoA_acyltransferase"/>
</dbReference>
<dbReference type="Gene3D" id="3.40.630.30">
    <property type="match status" value="1"/>
</dbReference>